<comment type="caution">
    <text evidence="1">The sequence shown here is derived from an EMBL/GenBank/DDBJ whole genome shotgun (WGS) entry which is preliminary data.</text>
</comment>
<proteinExistence type="predicted"/>
<accession>A0AAV1VLW6</accession>
<organism evidence="1 2">
    <name type="scientific">Peronospora matthiolae</name>
    <dbReference type="NCBI Taxonomy" id="2874970"/>
    <lineage>
        <taxon>Eukaryota</taxon>
        <taxon>Sar</taxon>
        <taxon>Stramenopiles</taxon>
        <taxon>Oomycota</taxon>
        <taxon>Peronosporomycetes</taxon>
        <taxon>Peronosporales</taxon>
        <taxon>Peronosporaceae</taxon>
        <taxon>Peronospora</taxon>
    </lineage>
</organism>
<reference evidence="1" key="1">
    <citation type="submission" date="2024-01" db="EMBL/GenBank/DDBJ databases">
        <authorList>
            <person name="Webb A."/>
        </authorList>
    </citation>
    <scope>NUCLEOTIDE SEQUENCE</scope>
    <source>
        <strain evidence="1">Pm1</strain>
    </source>
</reference>
<evidence type="ECO:0000313" key="2">
    <source>
        <dbReference type="Proteomes" id="UP001162060"/>
    </source>
</evidence>
<protein>
    <submittedName>
        <fullName evidence="1">Uncharacterized protein</fullName>
    </submittedName>
</protein>
<dbReference type="Proteomes" id="UP001162060">
    <property type="component" value="Unassembled WGS sequence"/>
</dbReference>
<gene>
    <name evidence="1" type="ORF">PM001_LOCUS32409</name>
</gene>
<sequence>MLLGHTAESKWTLMVVTRASEMTWCIQLVCWGDPDPFVFFGPSDKWFSLL</sequence>
<evidence type="ECO:0000313" key="1">
    <source>
        <dbReference type="EMBL" id="CAK7947259.1"/>
    </source>
</evidence>
<name>A0AAV1VLW6_9STRA</name>
<dbReference type="EMBL" id="CAKLBY020000378">
    <property type="protein sequence ID" value="CAK7947259.1"/>
    <property type="molecule type" value="Genomic_DNA"/>
</dbReference>
<dbReference type="AlphaFoldDB" id="A0AAV1VLW6"/>